<dbReference type="Pfam" id="PF00501">
    <property type="entry name" value="AMP-binding"/>
    <property type="match status" value="1"/>
</dbReference>
<dbReference type="Gene3D" id="3.40.50.12820">
    <property type="match status" value="1"/>
</dbReference>
<dbReference type="Gene3D" id="3.30.300.30">
    <property type="match status" value="1"/>
</dbReference>
<dbReference type="STRING" id="502025.Hoch_6534"/>
<sequence length="550" mass="59552">MDHSITLATGPQGNDIDFSPVFNVAVPFIDRHLREGRAQRPAIRTYDGETVDYAQLAERVNRCGNALLAAGLERGQRVLMIVRDCPAFFYLFWGAIKAGIIPVPVNTLLRHGDYAYMIDDAEPAGLVFSAVHAAEVAAALAEAEHRPGLVLQIEAGAGAAPGDSDLAAHMARADAALEPAPSGPEDDCFWLYSSGSTGRPKGAVHAHRDMVVSSQRYGVEVLGVSEDDVCFSAAKLFFAYGLGNAMSFPLWVGACAVLLAPKPTPQLSFEVIERHRPTLFFGVPTLYAAQLKALAAAEKAPALDSLRLCTSAGEALSPELLRRWKERTGLDILDGIGSTEALHIFLSNREGDIRPGASGTPVPGYEVRIVDEHGQAVAAGESGSLEIRGDSIARYYWKQPERTAETMGSGWLKTGDTYLRDADGYYVYCGRSDDMFKVGGIWCSPFEIEARLVEHPQVQEAAVVKRADAQGLDKPEAWIVLDAPERLGDAEALAQLEAELVAHCKQALARYKFPRWFRFVDSLPKTATGKIQRFKLRAAPGADKAADTAE</sequence>
<reference evidence="4 5" key="1">
    <citation type="journal article" date="2010" name="Stand. Genomic Sci.">
        <title>Complete genome sequence of Haliangium ochraceum type strain (SMP-2).</title>
        <authorList>
            <consortium name="US DOE Joint Genome Institute (JGI-PGF)"/>
            <person name="Ivanova N."/>
            <person name="Daum C."/>
            <person name="Lang E."/>
            <person name="Abt B."/>
            <person name="Kopitz M."/>
            <person name="Saunders E."/>
            <person name="Lapidus A."/>
            <person name="Lucas S."/>
            <person name="Glavina Del Rio T."/>
            <person name="Nolan M."/>
            <person name="Tice H."/>
            <person name="Copeland A."/>
            <person name="Cheng J.F."/>
            <person name="Chen F."/>
            <person name="Bruce D."/>
            <person name="Goodwin L."/>
            <person name="Pitluck S."/>
            <person name="Mavromatis K."/>
            <person name="Pati A."/>
            <person name="Mikhailova N."/>
            <person name="Chen A."/>
            <person name="Palaniappan K."/>
            <person name="Land M."/>
            <person name="Hauser L."/>
            <person name="Chang Y.J."/>
            <person name="Jeffries C.D."/>
            <person name="Detter J.C."/>
            <person name="Brettin T."/>
            <person name="Rohde M."/>
            <person name="Goker M."/>
            <person name="Bristow J."/>
            <person name="Markowitz V."/>
            <person name="Eisen J.A."/>
            <person name="Hugenholtz P."/>
            <person name="Kyrpides N.C."/>
            <person name="Klenk H.P."/>
        </authorList>
    </citation>
    <scope>NUCLEOTIDE SEQUENCE [LARGE SCALE GENOMIC DNA]</scope>
    <source>
        <strain evidence="5">DSM 14365 / CIP 107738 / JCM 11303 / AJ 13395 / SMP-2</strain>
    </source>
</reference>
<protein>
    <submittedName>
        <fullName evidence="4">Benzoate-CoA ligase family</fullName>
    </submittedName>
</protein>
<dbReference type="Gene3D" id="2.30.38.10">
    <property type="entry name" value="Luciferase, Domain 3"/>
    <property type="match status" value="1"/>
</dbReference>
<dbReference type="SUPFAM" id="SSF56801">
    <property type="entry name" value="Acetyl-CoA synthetase-like"/>
    <property type="match status" value="1"/>
</dbReference>
<dbReference type="GO" id="GO:0044550">
    <property type="term" value="P:secondary metabolite biosynthetic process"/>
    <property type="evidence" value="ECO:0007669"/>
    <property type="project" value="TreeGrafter"/>
</dbReference>
<dbReference type="GO" id="GO:0016878">
    <property type="term" value="F:acid-thiol ligase activity"/>
    <property type="evidence" value="ECO:0007669"/>
    <property type="project" value="TreeGrafter"/>
</dbReference>
<dbReference type="GO" id="GO:0005524">
    <property type="term" value="F:ATP binding"/>
    <property type="evidence" value="ECO:0007669"/>
    <property type="project" value="InterPro"/>
</dbReference>
<dbReference type="Gene3D" id="3.40.50.980">
    <property type="match status" value="1"/>
</dbReference>
<keyword evidence="5" id="KW-1185">Reference proteome</keyword>
<dbReference type="Pfam" id="PF13193">
    <property type="entry name" value="AMP-binding_C"/>
    <property type="match status" value="1"/>
</dbReference>
<dbReference type="GO" id="GO:0016405">
    <property type="term" value="F:CoA-ligase activity"/>
    <property type="evidence" value="ECO:0007669"/>
    <property type="project" value="InterPro"/>
</dbReference>
<feature type="domain" description="AMP-dependent synthetase/ligase" evidence="2">
    <location>
        <begin position="37"/>
        <end position="397"/>
    </location>
</feature>
<dbReference type="EMBL" id="CP001804">
    <property type="protein sequence ID" value="ACY19003.1"/>
    <property type="molecule type" value="Genomic_DNA"/>
</dbReference>
<name>D0LRL1_HALO1</name>
<feature type="domain" description="AMP-binding enzyme C-terminal" evidence="3">
    <location>
        <begin position="447"/>
        <end position="530"/>
    </location>
</feature>
<dbReference type="PANTHER" id="PTHR43352">
    <property type="entry name" value="ACETYL-COA SYNTHETASE"/>
    <property type="match status" value="1"/>
</dbReference>
<dbReference type="eggNOG" id="COG0365">
    <property type="taxonomic scope" value="Bacteria"/>
</dbReference>
<accession>D0LRL1</accession>
<dbReference type="InterPro" id="IPR025110">
    <property type="entry name" value="AMP-bd_C"/>
</dbReference>
<dbReference type="HOGENOM" id="CLU_000022_59_10_7"/>
<dbReference type="InterPro" id="IPR011957">
    <property type="entry name" value="Benz_CoA_lig"/>
</dbReference>
<dbReference type="Proteomes" id="UP000001880">
    <property type="component" value="Chromosome"/>
</dbReference>
<evidence type="ECO:0000259" key="3">
    <source>
        <dbReference type="Pfam" id="PF13193"/>
    </source>
</evidence>
<organism evidence="4 5">
    <name type="scientific">Haliangium ochraceum (strain DSM 14365 / JCM 11303 / SMP-2)</name>
    <dbReference type="NCBI Taxonomy" id="502025"/>
    <lineage>
        <taxon>Bacteria</taxon>
        <taxon>Pseudomonadati</taxon>
        <taxon>Myxococcota</taxon>
        <taxon>Polyangia</taxon>
        <taxon>Haliangiales</taxon>
        <taxon>Kofleriaceae</taxon>
        <taxon>Haliangium</taxon>
    </lineage>
</organism>
<evidence type="ECO:0000313" key="5">
    <source>
        <dbReference type="Proteomes" id="UP000001880"/>
    </source>
</evidence>
<dbReference type="InterPro" id="IPR045851">
    <property type="entry name" value="AMP-bd_C_sf"/>
</dbReference>
<dbReference type="RefSeq" id="WP_012831595.1">
    <property type="nucleotide sequence ID" value="NC_013440.1"/>
</dbReference>
<dbReference type="NCBIfam" id="TIGR02262">
    <property type="entry name" value="benz_CoA_lig"/>
    <property type="match status" value="1"/>
</dbReference>
<proteinExistence type="predicted"/>
<dbReference type="KEGG" id="hoh:Hoch_6534"/>
<evidence type="ECO:0000259" key="2">
    <source>
        <dbReference type="Pfam" id="PF00501"/>
    </source>
</evidence>
<gene>
    <name evidence="4" type="ordered locus">Hoch_6534</name>
</gene>
<evidence type="ECO:0000256" key="1">
    <source>
        <dbReference type="ARBA" id="ARBA00022598"/>
    </source>
</evidence>
<evidence type="ECO:0000313" key="4">
    <source>
        <dbReference type="EMBL" id="ACY19003.1"/>
    </source>
</evidence>
<dbReference type="InterPro" id="IPR000873">
    <property type="entry name" value="AMP-dep_synth/lig_dom"/>
</dbReference>
<dbReference type="AlphaFoldDB" id="D0LRL1"/>
<dbReference type="PANTHER" id="PTHR43352:SF1">
    <property type="entry name" value="ANTHRANILATE--COA LIGASE"/>
    <property type="match status" value="1"/>
</dbReference>
<keyword evidence="1 4" id="KW-0436">Ligase</keyword>